<comment type="cofactor">
    <cofactor evidence="2">
        <name>Mg(2+)</name>
        <dbReference type="ChEBI" id="CHEBI:18420"/>
    </cofactor>
</comment>
<dbReference type="Pfam" id="PF07478">
    <property type="entry name" value="Dala_Dala_lig_C"/>
    <property type="match status" value="1"/>
</dbReference>
<dbReference type="EMBL" id="BAAADD010000003">
    <property type="protein sequence ID" value="GAA0564254.1"/>
    <property type="molecule type" value="Genomic_DNA"/>
</dbReference>
<evidence type="ECO:0000256" key="13">
    <source>
        <dbReference type="ARBA" id="ARBA00023316"/>
    </source>
</evidence>
<proteinExistence type="inferred from homology"/>
<dbReference type="PROSITE" id="PS00844">
    <property type="entry name" value="DALA_DALA_LIGASE_2"/>
    <property type="match status" value="1"/>
</dbReference>
<gene>
    <name evidence="17" type="ORF">GCM10008942_10760</name>
</gene>
<dbReference type="InterPro" id="IPR016185">
    <property type="entry name" value="PreATP-grasp_dom_sf"/>
</dbReference>
<dbReference type="Gene3D" id="3.30.1490.20">
    <property type="entry name" value="ATP-grasp fold, A domain"/>
    <property type="match status" value="1"/>
</dbReference>
<organism evidence="17 18">
    <name type="scientific">Rhizomicrobium electricum</name>
    <dbReference type="NCBI Taxonomy" id="480070"/>
    <lineage>
        <taxon>Bacteria</taxon>
        <taxon>Pseudomonadati</taxon>
        <taxon>Pseudomonadota</taxon>
        <taxon>Alphaproteobacteria</taxon>
        <taxon>Micropepsales</taxon>
        <taxon>Micropepsaceae</taxon>
        <taxon>Rhizomicrobium</taxon>
    </lineage>
</organism>
<evidence type="ECO:0000256" key="5">
    <source>
        <dbReference type="ARBA" id="ARBA00010871"/>
    </source>
</evidence>
<evidence type="ECO:0000313" key="17">
    <source>
        <dbReference type="EMBL" id="GAA0564254.1"/>
    </source>
</evidence>
<comment type="function">
    <text evidence="3">Cell wall formation.</text>
</comment>
<comment type="cofactor">
    <cofactor evidence="1">
        <name>Mn(2+)</name>
        <dbReference type="ChEBI" id="CHEBI:29035"/>
    </cofactor>
</comment>
<comment type="subcellular location">
    <subcellularLocation>
        <location evidence="4">Cytoplasm</location>
    </subcellularLocation>
</comment>
<evidence type="ECO:0000256" key="7">
    <source>
        <dbReference type="ARBA" id="ARBA00022490"/>
    </source>
</evidence>
<dbReference type="InterPro" id="IPR011095">
    <property type="entry name" value="Dala_Dala_lig_C"/>
</dbReference>
<evidence type="ECO:0000256" key="2">
    <source>
        <dbReference type="ARBA" id="ARBA00001946"/>
    </source>
</evidence>
<evidence type="ECO:0000256" key="11">
    <source>
        <dbReference type="ARBA" id="ARBA00022960"/>
    </source>
</evidence>
<dbReference type="InterPro" id="IPR000291">
    <property type="entry name" value="D-Ala_lig_Van_CS"/>
</dbReference>
<protein>
    <recommendedName>
        <fullName evidence="6">D-alanine--D-alanine ligase</fullName>
        <ecNumber evidence="6">6.3.2.4</ecNumber>
    </recommendedName>
</protein>
<dbReference type="PANTHER" id="PTHR23132:SF23">
    <property type="entry name" value="D-ALANINE--D-ALANINE LIGASE B"/>
    <property type="match status" value="1"/>
</dbReference>
<keyword evidence="18" id="KW-1185">Reference proteome</keyword>
<evidence type="ECO:0000256" key="12">
    <source>
        <dbReference type="ARBA" id="ARBA00022984"/>
    </source>
</evidence>
<evidence type="ECO:0000259" key="16">
    <source>
        <dbReference type="PROSITE" id="PS50975"/>
    </source>
</evidence>
<evidence type="ECO:0000256" key="3">
    <source>
        <dbReference type="ARBA" id="ARBA00003921"/>
    </source>
</evidence>
<evidence type="ECO:0000256" key="14">
    <source>
        <dbReference type="ARBA" id="ARBA00047614"/>
    </source>
</evidence>
<dbReference type="PANTHER" id="PTHR23132">
    <property type="entry name" value="D-ALANINE--D-ALANINE LIGASE"/>
    <property type="match status" value="1"/>
</dbReference>
<dbReference type="Gene3D" id="3.30.470.20">
    <property type="entry name" value="ATP-grasp fold, B domain"/>
    <property type="match status" value="1"/>
</dbReference>
<sequence>MKVLVLHSDVPPDAPPEDQDTLIAASAIAEALVSRGHTAPLAAYVNDREALRKLVTPHRPDVVFNLVEGIEGEGRLAYLAPQMLAEIGVPFTGAGARSLVITGDKPRTKTMLRDAGLPTPAWAEPPHWNGLGAGRWIVKCADEDASVGLDDGAVVEAPEVEARAAASAARFGGRWFAEEFIDGREFNIAMVEQNGEPHVLPMAEMMFVGWPVERPRIVGYNAKWDDASFESVKTVRRFGVEYREPALARELRFLCEECWHLFSCRGTARVDFRVDGDGRALILEINPNPGIAPDAGLIAAANEAGLSYADLVEGIVKEAVR</sequence>
<keyword evidence="7" id="KW-0963">Cytoplasm</keyword>
<evidence type="ECO:0000256" key="6">
    <source>
        <dbReference type="ARBA" id="ARBA00012216"/>
    </source>
</evidence>
<comment type="caution">
    <text evidence="17">The sequence shown here is derived from an EMBL/GenBank/DDBJ whole genome shotgun (WGS) entry which is preliminary data.</text>
</comment>
<dbReference type="RefSeq" id="WP_166933843.1">
    <property type="nucleotide sequence ID" value="NZ_BAAADD010000003.1"/>
</dbReference>
<evidence type="ECO:0000313" key="18">
    <source>
        <dbReference type="Proteomes" id="UP001499951"/>
    </source>
</evidence>
<accession>A0ABP3PBN8</accession>
<keyword evidence="12" id="KW-0573">Peptidoglycan synthesis</keyword>
<evidence type="ECO:0000256" key="1">
    <source>
        <dbReference type="ARBA" id="ARBA00001936"/>
    </source>
</evidence>
<keyword evidence="11" id="KW-0133">Cell shape</keyword>
<evidence type="ECO:0000256" key="8">
    <source>
        <dbReference type="ARBA" id="ARBA00022598"/>
    </source>
</evidence>
<evidence type="ECO:0000256" key="15">
    <source>
        <dbReference type="PROSITE-ProRule" id="PRU00409"/>
    </source>
</evidence>
<keyword evidence="10 15" id="KW-0067">ATP-binding</keyword>
<evidence type="ECO:0000256" key="9">
    <source>
        <dbReference type="ARBA" id="ARBA00022741"/>
    </source>
</evidence>
<dbReference type="InterPro" id="IPR013815">
    <property type="entry name" value="ATP_grasp_subdomain_1"/>
</dbReference>
<evidence type="ECO:0000256" key="10">
    <source>
        <dbReference type="ARBA" id="ARBA00022840"/>
    </source>
</evidence>
<evidence type="ECO:0000256" key="4">
    <source>
        <dbReference type="ARBA" id="ARBA00004496"/>
    </source>
</evidence>
<dbReference type="SUPFAM" id="SSF56059">
    <property type="entry name" value="Glutathione synthetase ATP-binding domain-like"/>
    <property type="match status" value="1"/>
</dbReference>
<dbReference type="InterPro" id="IPR011761">
    <property type="entry name" value="ATP-grasp"/>
</dbReference>
<keyword evidence="8" id="KW-0436">Ligase</keyword>
<comment type="similarity">
    <text evidence="5">Belongs to the D-alanine--D-alanine ligase family.</text>
</comment>
<dbReference type="Proteomes" id="UP001499951">
    <property type="component" value="Unassembled WGS sequence"/>
</dbReference>
<dbReference type="SUPFAM" id="SSF52440">
    <property type="entry name" value="PreATP-grasp domain"/>
    <property type="match status" value="1"/>
</dbReference>
<dbReference type="PROSITE" id="PS50975">
    <property type="entry name" value="ATP_GRASP"/>
    <property type="match status" value="1"/>
</dbReference>
<keyword evidence="9 15" id="KW-0547">Nucleotide-binding</keyword>
<reference evidence="18" key="1">
    <citation type="journal article" date="2019" name="Int. J. Syst. Evol. Microbiol.">
        <title>The Global Catalogue of Microorganisms (GCM) 10K type strain sequencing project: providing services to taxonomists for standard genome sequencing and annotation.</title>
        <authorList>
            <consortium name="The Broad Institute Genomics Platform"/>
            <consortium name="The Broad Institute Genome Sequencing Center for Infectious Disease"/>
            <person name="Wu L."/>
            <person name="Ma J."/>
        </authorList>
    </citation>
    <scope>NUCLEOTIDE SEQUENCE [LARGE SCALE GENOMIC DNA]</scope>
    <source>
        <strain evidence="18">JCM 15089</strain>
    </source>
</reference>
<keyword evidence="13" id="KW-0961">Cell wall biogenesis/degradation</keyword>
<name>A0ABP3PBN8_9PROT</name>
<dbReference type="EC" id="6.3.2.4" evidence="6"/>
<comment type="catalytic activity">
    <reaction evidence="14">
        <text>2 D-alanine + ATP = D-alanyl-D-alanine + ADP + phosphate + H(+)</text>
        <dbReference type="Rhea" id="RHEA:11224"/>
        <dbReference type="ChEBI" id="CHEBI:15378"/>
        <dbReference type="ChEBI" id="CHEBI:30616"/>
        <dbReference type="ChEBI" id="CHEBI:43474"/>
        <dbReference type="ChEBI" id="CHEBI:57416"/>
        <dbReference type="ChEBI" id="CHEBI:57822"/>
        <dbReference type="ChEBI" id="CHEBI:456216"/>
        <dbReference type="EC" id="6.3.2.4"/>
    </reaction>
</comment>
<feature type="domain" description="ATP-grasp" evidence="16">
    <location>
        <begin position="109"/>
        <end position="317"/>
    </location>
</feature>